<dbReference type="GO" id="GO:0008270">
    <property type="term" value="F:zinc ion binding"/>
    <property type="evidence" value="ECO:0007669"/>
    <property type="project" value="UniProtKB-KW"/>
</dbReference>
<keyword evidence="13" id="KW-1185">Reference proteome</keyword>
<dbReference type="CDD" id="cd09274">
    <property type="entry name" value="RNase_HI_RT_Ty3"/>
    <property type="match status" value="1"/>
</dbReference>
<evidence type="ECO:0000259" key="10">
    <source>
        <dbReference type="PROSITE" id="PS50158"/>
    </source>
</evidence>
<dbReference type="SUPFAM" id="SSF57756">
    <property type="entry name" value="Retrovirus zinc finger-like domains"/>
    <property type="match status" value="1"/>
</dbReference>
<keyword evidence="8" id="KW-0479">Metal-binding</keyword>
<dbReference type="SUPFAM" id="SSF50630">
    <property type="entry name" value="Acid proteases"/>
    <property type="match status" value="1"/>
</dbReference>
<keyword evidence="7" id="KW-0695">RNA-directed DNA polymerase</keyword>
<dbReference type="PANTHER" id="PTHR37984:SF5">
    <property type="entry name" value="PROTEIN NYNRIN-LIKE"/>
    <property type="match status" value="1"/>
</dbReference>
<reference evidence="14" key="1">
    <citation type="submission" date="2025-08" db="UniProtKB">
        <authorList>
            <consortium name="RefSeq"/>
        </authorList>
    </citation>
    <scope>IDENTIFICATION</scope>
</reference>
<dbReference type="OrthoDB" id="420169at2759"/>
<dbReference type="Gene3D" id="2.40.70.10">
    <property type="entry name" value="Acid Proteases"/>
    <property type="match status" value="1"/>
</dbReference>
<dbReference type="Gene3D" id="3.10.10.10">
    <property type="entry name" value="HIV Type 1 Reverse Transcriptase, subunit A, domain 1"/>
    <property type="match status" value="1"/>
</dbReference>
<evidence type="ECO:0000256" key="1">
    <source>
        <dbReference type="ARBA" id="ARBA00012493"/>
    </source>
</evidence>
<dbReference type="GO" id="GO:0015074">
    <property type="term" value="P:DNA integration"/>
    <property type="evidence" value="ECO:0007669"/>
    <property type="project" value="InterPro"/>
</dbReference>
<dbReference type="Pfam" id="PF13975">
    <property type="entry name" value="gag-asp_proteas"/>
    <property type="match status" value="1"/>
</dbReference>
<dbReference type="InterPro" id="IPR041373">
    <property type="entry name" value="RT_RNaseH"/>
</dbReference>
<dbReference type="SUPFAM" id="SSF56672">
    <property type="entry name" value="DNA/RNA polymerases"/>
    <property type="match status" value="1"/>
</dbReference>
<evidence type="ECO:0000256" key="7">
    <source>
        <dbReference type="ARBA" id="ARBA00022918"/>
    </source>
</evidence>
<accession>A0A9W2YPK2</accession>
<dbReference type="InterPro" id="IPR050951">
    <property type="entry name" value="Retrovirus_Pol_polyprotein"/>
</dbReference>
<dbReference type="InterPro" id="IPR043128">
    <property type="entry name" value="Rev_trsase/Diguanyl_cyclase"/>
</dbReference>
<dbReference type="InterPro" id="IPR021109">
    <property type="entry name" value="Peptidase_aspartic_dom_sf"/>
</dbReference>
<dbReference type="GeneID" id="129922459"/>
<dbReference type="Pfam" id="PF00665">
    <property type="entry name" value="rve"/>
    <property type="match status" value="1"/>
</dbReference>
<dbReference type="Gene3D" id="3.30.70.270">
    <property type="match status" value="1"/>
</dbReference>
<evidence type="ECO:0000256" key="9">
    <source>
        <dbReference type="SAM" id="MobiDB-lite"/>
    </source>
</evidence>
<evidence type="ECO:0000313" key="13">
    <source>
        <dbReference type="Proteomes" id="UP001165740"/>
    </source>
</evidence>
<evidence type="ECO:0000256" key="8">
    <source>
        <dbReference type="PROSITE-ProRule" id="PRU00047"/>
    </source>
</evidence>
<dbReference type="SMART" id="SM00343">
    <property type="entry name" value="ZnF_C2HC"/>
    <property type="match status" value="2"/>
</dbReference>
<dbReference type="Pfam" id="PF00078">
    <property type="entry name" value="RVT_1"/>
    <property type="match status" value="1"/>
</dbReference>
<dbReference type="CDD" id="cd01647">
    <property type="entry name" value="RT_LTR"/>
    <property type="match status" value="1"/>
</dbReference>
<proteinExistence type="predicted"/>
<dbReference type="InterPro" id="IPR000477">
    <property type="entry name" value="RT_dom"/>
</dbReference>
<feature type="compositionally biased region" description="Polar residues" evidence="9">
    <location>
        <begin position="1194"/>
        <end position="1211"/>
    </location>
</feature>
<evidence type="ECO:0000313" key="14">
    <source>
        <dbReference type="RefSeq" id="XP_055864569.1"/>
    </source>
</evidence>
<dbReference type="InterPro" id="IPR043502">
    <property type="entry name" value="DNA/RNA_pol_sf"/>
</dbReference>
<dbReference type="InterPro" id="IPR001969">
    <property type="entry name" value="Aspartic_peptidase_AS"/>
</dbReference>
<feature type="domain" description="CCHC-type" evidence="10">
    <location>
        <begin position="240"/>
        <end position="255"/>
    </location>
</feature>
<feature type="domain" description="Integrase catalytic" evidence="12">
    <location>
        <begin position="896"/>
        <end position="1056"/>
    </location>
</feature>
<dbReference type="RefSeq" id="XP_055864569.1">
    <property type="nucleotide sequence ID" value="XM_056008594.1"/>
</dbReference>
<dbReference type="PROSITE" id="PS50158">
    <property type="entry name" value="ZF_CCHC"/>
    <property type="match status" value="1"/>
</dbReference>
<dbReference type="PANTHER" id="PTHR37984">
    <property type="entry name" value="PROTEIN CBG26694"/>
    <property type="match status" value="1"/>
</dbReference>
<keyword evidence="8" id="KW-0862">Zinc</keyword>
<feature type="region of interest" description="Disordered" evidence="9">
    <location>
        <begin position="1194"/>
        <end position="1218"/>
    </location>
</feature>
<dbReference type="SUPFAM" id="SSF53098">
    <property type="entry name" value="Ribonuclease H-like"/>
    <property type="match status" value="1"/>
</dbReference>
<dbReference type="PROSITE" id="PS50878">
    <property type="entry name" value="RT_POL"/>
    <property type="match status" value="1"/>
</dbReference>
<evidence type="ECO:0000256" key="3">
    <source>
        <dbReference type="ARBA" id="ARBA00022695"/>
    </source>
</evidence>
<organism evidence="13 14">
    <name type="scientific">Biomphalaria glabrata</name>
    <name type="common">Bloodfluke planorb</name>
    <name type="synonym">Freshwater snail</name>
    <dbReference type="NCBI Taxonomy" id="6526"/>
    <lineage>
        <taxon>Eukaryota</taxon>
        <taxon>Metazoa</taxon>
        <taxon>Spiralia</taxon>
        <taxon>Lophotrochozoa</taxon>
        <taxon>Mollusca</taxon>
        <taxon>Gastropoda</taxon>
        <taxon>Heterobranchia</taxon>
        <taxon>Euthyneura</taxon>
        <taxon>Panpulmonata</taxon>
        <taxon>Hygrophila</taxon>
        <taxon>Lymnaeoidea</taxon>
        <taxon>Planorbidae</taxon>
        <taxon>Biomphalaria</taxon>
    </lineage>
</organism>
<dbReference type="Gene3D" id="4.10.60.10">
    <property type="entry name" value="Zinc finger, CCHC-type"/>
    <property type="match status" value="1"/>
</dbReference>
<dbReference type="Proteomes" id="UP001165740">
    <property type="component" value="Chromosome 13"/>
</dbReference>
<dbReference type="GO" id="GO:0004190">
    <property type="term" value="F:aspartic-type endopeptidase activity"/>
    <property type="evidence" value="ECO:0007669"/>
    <property type="project" value="InterPro"/>
</dbReference>
<dbReference type="InterPro" id="IPR012337">
    <property type="entry name" value="RNaseH-like_sf"/>
</dbReference>
<name>A0A9W2YPK2_BIOGL</name>
<dbReference type="OMA" id="PIQNDER"/>
<dbReference type="GO" id="GO:0003964">
    <property type="term" value="F:RNA-directed DNA polymerase activity"/>
    <property type="evidence" value="ECO:0007669"/>
    <property type="project" value="UniProtKB-KW"/>
</dbReference>
<keyword evidence="6" id="KW-0378">Hydrolase</keyword>
<evidence type="ECO:0000256" key="4">
    <source>
        <dbReference type="ARBA" id="ARBA00022722"/>
    </source>
</evidence>
<dbReference type="EC" id="2.7.7.49" evidence="1"/>
<gene>
    <name evidence="14" type="primary">LOC129922459</name>
</gene>
<dbReference type="GO" id="GO:0003676">
    <property type="term" value="F:nucleic acid binding"/>
    <property type="evidence" value="ECO:0007669"/>
    <property type="project" value="InterPro"/>
</dbReference>
<dbReference type="Gene3D" id="3.30.420.10">
    <property type="entry name" value="Ribonuclease H-like superfamily/Ribonuclease H"/>
    <property type="match status" value="1"/>
</dbReference>
<evidence type="ECO:0000259" key="12">
    <source>
        <dbReference type="PROSITE" id="PS50994"/>
    </source>
</evidence>
<dbReference type="PROSITE" id="PS50994">
    <property type="entry name" value="INTEGRASE"/>
    <property type="match status" value="1"/>
</dbReference>
<dbReference type="InterPro" id="IPR036875">
    <property type="entry name" value="Znf_CCHC_sf"/>
</dbReference>
<dbReference type="GO" id="GO:0004519">
    <property type="term" value="F:endonuclease activity"/>
    <property type="evidence" value="ECO:0007669"/>
    <property type="project" value="UniProtKB-KW"/>
</dbReference>
<keyword evidence="3" id="KW-0548">Nucleotidyltransferase</keyword>
<evidence type="ECO:0000256" key="5">
    <source>
        <dbReference type="ARBA" id="ARBA00022759"/>
    </source>
</evidence>
<dbReference type="PROSITE" id="PS00141">
    <property type="entry name" value="ASP_PROTEASE"/>
    <property type="match status" value="1"/>
</dbReference>
<protein>
    <recommendedName>
        <fullName evidence="1">RNA-directed DNA polymerase</fullName>
        <ecNumber evidence="1">2.7.7.49</ecNumber>
    </recommendedName>
</protein>
<dbReference type="GO" id="GO:0006508">
    <property type="term" value="P:proteolysis"/>
    <property type="evidence" value="ECO:0007669"/>
    <property type="project" value="InterPro"/>
</dbReference>
<keyword evidence="4" id="KW-0540">Nuclease</keyword>
<feature type="domain" description="Reverse transcriptase" evidence="11">
    <location>
        <begin position="420"/>
        <end position="620"/>
    </location>
</feature>
<evidence type="ECO:0000256" key="2">
    <source>
        <dbReference type="ARBA" id="ARBA00022679"/>
    </source>
</evidence>
<keyword evidence="2" id="KW-0808">Transferase</keyword>
<dbReference type="Pfam" id="PF17917">
    <property type="entry name" value="RT_RNaseH"/>
    <property type="match status" value="1"/>
</dbReference>
<sequence>MDRFLRPERLVVDPNDPDAQRIWKHWLHTFEKFALKLAVSEGEKFDLLCNFISHAVYELISDCTDFESAVNTLNGLYVKQTNEVYARYLLSNCKQETGQSVDRYIQKFRLLAKDCHFRAVTALENQNEAIRDAFISGMSSPEIRQRLLEYSSLDLAKSLEVARSLEMAQKHSVTYNSQQATTFQTPQAQQSTTSELPLCSAVEDTIDSTTSTIAAAQGKCYFCGGAIHSRSKCPAKDATCNKCGKKGHYKKVCKSKLSTVYRHNSDSAAYTITAASSFSLSRAVMKIHVNNITLDALIDTGSSDSYISASAVRKYRFKTFHSSKHISMANTNLTGYTRGHVNADIKSKGSTYKDFKLHILDNLCEDVILGHDFLEQHESVQITFQGPKPTMVLNGMKAANVEPAPLFQNMLKECRPIATKSRRYSANDTLFINSEVERLLKDGIIEPSSSPWRAQVLITTNERHKRRMVVDYSQTVNRFTLRDAYPLPRIDDMVSQIAKYEIFSTLDLRNAYHQIPLRKTDRPYTAFEAGGKLYQFCRIPFGVTNGVACFQRTIDKIIEQESLEGTYAYIDNITICGKDREEHDKNLHKFLGAIKKYGLTLNEEKCAYASSRIRLLGYEVSHNEMKPDPDRLLPLHQLLPPENLNAQRRAVGLFSYYANWIGHFSDKIHPLVHNRTFPLPERVKDSFQALKKELEMAVVTNVDHKTPLEVETDASDIAISATLSQNKRPVAFFSRTLSLSERRQSSVEKEAMAIVESIKKWRHFLLGSHFKLTTDQRSVSFMLNPRHHGKIKNDKIQRWRIELSMYSFDVCYRPGADNMAADALSRGFCASTTTPRSLKELHNTLCHPGIVRMLHFVRSKNLPYAVEEIRTVVNNCPICAEIKPRFYQPSAGNLVKATSPFERLSVDFKGPLPSTTKNKYLLTIIDEYSRFPFAYACPDMSTQTVIRCFTNLFCIFGTPSYLHSDRGSAFMSEELRSFLRSKGIVTSRTTAYNAKGNGQVEKLNSTLWKSILLVVRSRGLPNTQWELALNDALHSIRSLLCTATNMTPHERLFSYKRRSACGVSLPTWLSVPGPVLMRRHARQSKYDPLVDEVELIEANQNYAHIRLPNGREETVSLHHLAPRGDSSSETVVHDFAPRDFETSSEVFQHQLAPGNTETSPGVSQHSVASRGDIETSVENMVPHALRAEENIIENGQNSPARDTPLQHSYNLRSRAKRN</sequence>
<dbReference type="InterPro" id="IPR001878">
    <property type="entry name" value="Znf_CCHC"/>
</dbReference>
<dbReference type="CDD" id="cd00303">
    <property type="entry name" value="retropepsin_like"/>
    <property type="match status" value="1"/>
</dbReference>
<evidence type="ECO:0000259" key="11">
    <source>
        <dbReference type="PROSITE" id="PS50878"/>
    </source>
</evidence>
<evidence type="ECO:0000256" key="6">
    <source>
        <dbReference type="ARBA" id="ARBA00022801"/>
    </source>
</evidence>
<dbReference type="AlphaFoldDB" id="A0A9W2YPK2"/>
<dbReference type="InterPro" id="IPR001584">
    <property type="entry name" value="Integrase_cat-core"/>
</dbReference>
<dbReference type="InterPro" id="IPR036397">
    <property type="entry name" value="RNaseH_sf"/>
</dbReference>
<keyword evidence="5" id="KW-0255">Endonuclease</keyword>
<keyword evidence="8" id="KW-0863">Zinc-finger</keyword>